<dbReference type="RefSeq" id="WP_189450127.1">
    <property type="nucleotide sequence ID" value="NZ_BMXY01000003.1"/>
</dbReference>
<comment type="caution">
    <text evidence="7">The sequence shown here is derived from an EMBL/GenBank/DDBJ whole genome shotgun (WGS) entry which is preliminary data.</text>
</comment>
<keyword evidence="1 5" id="KW-0719">Serine esterase</keyword>
<protein>
    <recommendedName>
        <fullName evidence="5">Pimeloyl-[acyl-carrier protein] methyl ester esterase</fullName>
        <ecNumber evidence="5">3.1.1.85</ecNumber>
    </recommendedName>
    <alternativeName>
        <fullName evidence="5">Biotin synthesis protein BioH</fullName>
    </alternativeName>
    <alternativeName>
        <fullName evidence="5">Carboxylesterase BioH</fullName>
    </alternativeName>
</protein>
<dbReference type="Gene3D" id="3.40.50.1820">
    <property type="entry name" value="alpha/beta hydrolase"/>
    <property type="match status" value="1"/>
</dbReference>
<organism evidence="7 8">
    <name type="scientific">Cognatilysobacter xinjiangensis</name>
    <dbReference type="NCBI Taxonomy" id="546892"/>
    <lineage>
        <taxon>Bacteria</taxon>
        <taxon>Pseudomonadati</taxon>
        <taxon>Pseudomonadota</taxon>
        <taxon>Gammaproteobacteria</taxon>
        <taxon>Lysobacterales</taxon>
        <taxon>Lysobacteraceae</taxon>
        <taxon>Cognatilysobacter</taxon>
    </lineage>
</organism>
<dbReference type="InterPro" id="IPR050266">
    <property type="entry name" value="AB_hydrolase_sf"/>
</dbReference>
<evidence type="ECO:0000256" key="4">
    <source>
        <dbReference type="ARBA" id="ARBA00022801"/>
    </source>
</evidence>
<feature type="binding site" evidence="5">
    <location>
        <position position="18"/>
    </location>
    <ligand>
        <name>substrate</name>
    </ligand>
</feature>
<keyword evidence="2 5" id="KW-0963">Cytoplasm</keyword>
<evidence type="ECO:0000256" key="1">
    <source>
        <dbReference type="ARBA" id="ARBA00022487"/>
    </source>
</evidence>
<name>A0ABQ3C5H1_9GAMM</name>
<accession>A0ABQ3C5H1</accession>
<comment type="subcellular location">
    <subcellularLocation>
        <location evidence="5">Cytoplasm</location>
    </subcellularLocation>
</comment>
<feature type="active site" description="Nucleophile" evidence="5">
    <location>
        <position position="78"/>
    </location>
</feature>
<feature type="domain" description="AB hydrolase-1" evidence="6">
    <location>
        <begin position="11"/>
        <end position="236"/>
    </location>
</feature>
<evidence type="ECO:0000256" key="3">
    <source>
        <dbReference type="ARBA" id="ARBA00022756"/>
    </source>
</evidence>
<evidence type="ECO:0000313" key="7">
    <source>
        <dbReference type="EMBL" id="GGZ68328.1"/>
    </source>
</evidence>
<comment type="similarity">
    <text evidence="5">Belongs to the AB hydrolase superfamily. Carboxylesterase BioH family.</text>
</comment>
<keyword evidence="3 5" id="KW-0093">Biotin biosynthesis</keyword>
<feature type="binding site" evidence="5">
    <location>
        <begin position="78"/>
        <end position="79"/>
    </location>
    <ligand>
        <name>substrate</name>
    </ligand>
</feature>
<dbReference type="EMBL" id="BMXY01000003">
    <property type="protein sequence ID" value="GGZ68328.1"/>
    <property type="molecule type" value="Genomic_DNA"/>
</dbReference>
<gene>
    <name evidence="5 7" type="primary">bioH</name>
    <name evidence="7" type="ORF">GCM10008101_23290</name>
</gene>
<evidence type="ECO:0000259" key="6">
    <source>
        <dbReference type="Pfam" id="PF00561"/>
    </source>
</evidence>
<dbReference type="InterPro" id="IPR000073">
    <property type="entry name" value="AB_hydrolase_1"/>
</dbReference>
<dbReference type="NCBIfam" id="TIGR01738">
    <property type="entry name" value="bioH"/>
    <property type="match status" value="1"/>
</dbReference>
<evidence type="ECO:0000313" key="8">
    <source>
        <dbReference type="Proteomes" id="UP000643403"/>
    </source>
</evidence>
<dbReference type="SUPFAM" id="SSF53474">
    <property type="entry name" value="alpha/beta-Hydrolases"/>
    <property type="match status" value="1"/>
</dbReference>
<evidence type="ECO:0000256" key="5">
    <source>
        <dbReference type="HAMAP-Rule" id="MF_01260"/>
    </source>
</evidence>
<reference evidence="8" key="1">
    <citation type="journal article" date="2019" name="Int. J. Syst. Evol. Microbiol.">
        <title>The Global Catalogue of Microorganisms (GCM) 10K type strain sequencing project: providing services to taxonomists for standard genome sequencing and annotation.</title>
        <authorList>
            <consortium name="The Broad Institute Genomics Platform"/>
            <consortium name="The Broad Institute Genome Sequencing Center for Infectious Disease"/>
            <person name="Wu L."/>
            <person name="Ma J."/>
        </authorList>
    </citation>
    <scope>NUCLEOTIDE SEQUENCE [LARGE SCALE GENOMIC DNA]</scope>
    <source>
        <strain evidence="8">KCTC 22558</strain>
    </source>
</reference>
<dbReference type="PANTHER" id="PTHR43798:SF31">
    <property type="entry name" value="AB HYDROLASE SUPERFAMILY PROTEIN YCLE"/>
    <property type="match status" value="1"/>
</dbReference>
<comment type="catalytic activity">
    <reaction evidence="5">
        <text>6-carboxyhexanoyl-[ACP] methyl ester + H2O = 6-carboxyhexanoyl-[ACP] + methanol + H(+)</text>
        <dbReference type="Rhea" id="RHEA:42700"/>
        <dbReference type="Rhea" id="RHEA-COMP:9955"/>
        <dbReference type="Rhea" id="RHEA-COMP:10186"/>
        <dbReference type="ChEBI" id="CHEBI:15377"/>
        <dbReference type="ChEBI" id="CHEBI:15378"/>
        <dbReference type="ChEBI" id="CHEBI:17790"/>
        <dbReference type="ChEBI" id="CHEBI:78846"/>
        <dbReference type="ChEBI" id="CHEBI:82735"/>
        <dbReference type="EC" id="3.1.1.85"/>
    </reaction>
</comment>
<sequence>MHIESHGDGPSIALVHGWAMHGGLFMPLVERLRGHYTLHLVDLPGHGRSHDSDMPLDPAALAPVLVDAVPDAVWLGWSLGGQFALRAALDQPARVRGLVMLASSPRFVVADDWPHGVKPTLFRDFGDALSRDFRGTLDGFLALEALGSASAQTELRDLRARAFERGEPAPAALLRGLELLDAFDARNELPQLRVPSLWISGRRDRLVPAGAMPAAAELAPDATSLVIRDASHVPFLGAADEVAQAIDDFATRAFAHGHDMTMQLR</sequence>
<feature type="binding site" evidence="5">
    <location>
        <position position="232"/>
    </location>
    <ligand>
        <name>substrate</name>
    </ligand>
</feature>
<dbReference type="InterPro" id="IPR010076">
    <property type="entry name" value="BioH"/>
</dbReference>
<comment type="function">
    <text evidence="5">The physiological role of BioH is to remove the methyl group introduced by BioC when the pimeloyl moiety is complete. It allows to synthesize pimeloyl-ACP via the fatty acid synthetic pathway through the hydrolysis of the ester bonds of pimeloyl-ACP esters.</text>
</comment>
<feature type="active site" evidence="5">
    <location>
        <position position="232"/>
    </location>
</feature>
<proteinExistence type="inferred from homology"/>
<comment type="pathway">
    <text evidence="5">Cofactor biosynthesis; biotin biosynthesis.</text>
</comment>
<dbReference type="Proteomes" id="UP000643403">
    <property type="component" value="Unassembled WGS sequence"/>
</dbReference>
<dbReference type="EC" id="3.1.1.85" evidence="5"/>
<dbReference type="HAMAP" id="MF_01260">
    <property type="entry name" value="Carboxylester"/>
    <property type="match status" value="1"/>
</dbReference>
<dbReference type="InterPro" id="IPR029058">
    <property type="entry name" value="AB_hydrolase_fold"/>
</dbReference>
<feature type="active site" evidence="5">
    <location>
        <position position="204"/>
    </location>
</feature>
<evidence type="ECO:0000256" key="2">
    <source>
        <dbReference type="ARBA" id="ARBA00022490"/>
    </source>
</evidence>
<dbReference type="Pfam" id="PF00561">
    <property type="entry name" value="Abhydrolase_1"/>
    <property type="match status" value="1"/>
</dbReference>
<comment type="subunit">
    <text evidence="5">Monomer.</text>
</comment>
<dbReference type="PANTHER" id="PTHR43798">
    <property type="entry name" value="MONOACYLGLYCEROL LIPASE"/>
    <property type="match status" value="1"/>
</dbReference>
<keyword evidence="4 5" id="KW-0378">Hydrolase</keyword>
<keyword evidence="8" id="KW-1185">Reference proteome</keyword>
<comment type="caution">
    <text evidence="5">Lacks conserved residue(s) required for the propagation of feature annotation.</text>
</comment>